<keyword evidence="2" id="KW-1185">Reference proteome</keyword>
<reference evidence="1 2" key="1">
    <citation type="journal article" date="2018" name="Sci. Rep.">
        <title>Genomic signatures of local adaptation to the degree of environmental predictability in rotifers.</title>
        <authorList>
            <person name="Franch-Gras L."/>
            <person name="Hahn C."/>
            <person name="Garcia-Roger E.M."/>
            <person name="Carmona M.J."/>
            <person name="Serra M."/>
            <person name="Gomez A."/>
        </authorList>
    </citation>
    <scope>NUCLEOTIDE SEQUENCE [LARGE SCALE GENOMIC DNA]</scope>
    <source>
        <strain evidence="1">HYR1</strain>
    </source>
</reference>
<comment type="caution">
    <text evidence="1">The sequence shown here is derived from an EMBL/GenBank/DDBJ whole genome shotgun (WGS) entry which is preliminary data.</text>
</comment>
<dbReference type="AlphaFoldDB" id="A0A3M7SDS4"/>
<proteinExistence type="predicted"/>
<organism evidence="1 2">
    <name type="scientific">Brachionus plicatilis</name>
    <name type="common">Marine rotifer</name>
    <name type="synonym">Brachionus muelleri</name>
    <dbReference type="NCBI Taxonomy" id="10195"/>
    <lineage>
        <taxon>Eukaryota</taxon>
        <taxon>Metazoa</taxon>
        <taxon>Spiralia</taxon>
        <taxon>Gnathifera</taxon>
        <taxon>Rotifera</taxon>
        <taxon>Eurotatoria</taxon>
        <taxon>Monogononta</taxon>
        <taxon>Pseudotrocha</taxon>
        <taxon>Ploima</taxon>
        <taxon>Brachionidae</taxon>
        <taxon>Brachionus</taxon>
    </lineage>
</organism>
<gene>
    <name evidence="1" type="ORF">BpHYR1_035148</name>
</gene>
<accession>A0A3M7SDS4</accession>
<protein>
    <submittedName>
        <fullName evidence="1">Uncharacterized protein</fullName>
    </submittedName>
</protein>
<evidence type="ECO:0000313" key="2">
    <source>
        <dbReference type="Proteomes" id="UP000276133"/>
    </source>
</evidence>
<dbReference type="Proteomes" id="UP000276133">
    <property type="component" value="Unassembled WGS sequence"/>
</dbReference>
<sequence>MVCSIGYYKNFKYNFENALKMCDEKKIQFYYFTLLLSILNKIFDLLTVEKGNYLTTLNTIYIKFNEYAIIFILNVSQSQFA</sequence>
<evidence type="ECO:0000313" key="1">
    <source>
        <dbReference type="EMBL" id="RNA33964.1"/>
    </source>
</evidence>
<name>A0A3M7SDS4_BRAPC</name>
<dbReference type="EMBL" id="REGN01001547">
    <property type="protein sequence ID" value="RNA33964.1"/>
    <property type="molecule type" value="Genomic_DNA"/>
</dbReference>